<dbReference type="InterPro" id="IPR050655">
    <property type="entry name" value="Plant_B3_domain"/>
</dbReference>
<keyword evidence="5" id="KW-0539">Nucleus</keyword>
<gene>
    <name evidence="8" type="ORF">CJ030_MR4G021025</name>
</gene>
<organism evidence="8 9">
    <name type="scientific">Morella rubra</name>
    <name type="common">Chinese bayberry</name>
    <dbReference type="NCBI Taxonomy" id="262757"/>
    <lineage>
        <taxon>Eukaryota</taxon>
        <taxon>Viridiplantae</taxon>
        <taxon>Streptophyta</taxon>
        <taxon>Embryophyta</taxon>
        <taxon>Tracheophyta</taxon>
        <taxon>Spermatophyta</taxon>
        <taxon>Magnoliopsida</taxon>
        <taxon>eudicotyledons</taxon>
        <taxon>Gunneridae</taxon>
        <taxon>Pentapetalae</taxon>
        <taxon>rosids</taxon>
        <taxon>fabids</taxon>
        <taxon>Fagales</taxon>
        <taxon>Myricaceae</taxon>
        <taxon>Morella</taxon>
    </lineage>
</organism>
<comment type="caution">
    <text evidence="8">The sequence shown here is derived from an EMBL/GenBank/DDBJ whole genome shotgun (WGS) entry which is preliminary data.</text>
</comment>
<dbReference type="PROSITE" id="PS50863">
    <property type="entry name" value="B3"/>
    <property type="match status" value="2"/>
</dbReference>
<keyword evidence="2" id="KW-0805">Transcription regulation</keyword>
<evidence type="ECO:0000313" key="9">
    <source>
        <dbReference type="Proteomes" id="UP000516437"/>
    </source>
</evidence>
<dbReference type="InterPro" id="IPR003340">
    <property type="entry name" value="B3_DNA-bd"/>
</dbReference>
<dbReference type="CDD" id="cd10017">
    <property type="entry name" value="B3_DNA"/>
    <property type="match status" value="2"/>
</dbReference>
<dbReference type="OrthoDB" id="635132at2759"/>
<evidence type="ECO:0000313" key="8">
    <source>
        <dbReference type="EMBL" id="KAB1217296.1"/>
    </source>
</evidence>
<dbReference type="GO" id="GO:0005634">
    <property type="term" value="C:nucleus"/>
    <property type="evidence" value="ECO:0007669"/>
    <property type="project" value="UniProtKB-SubCell"/>
</dbReference>
<dbReference type="SMART" id="SM01019">
    <property type="entry name" value="B3"/>
    <property type="match status" value="2"/>
</dbReference>
<feature type="domain" description="TF-B3" evidence="7">
    <location>
        <begin position="30"/>
        <end position="123"/>
    </location>
</feature>
<comment type="subcellular location">
    <subcellularLocation>
        <location evidence="1">Nucleus</location>
    </subcellularLocation>
</comment>
<sequence length="560" mass="61966">MGCKMEACAECTKQCVLIHGKKKNSSLVVNSFFKVMIGDGFSKVLFLPPKFAATVSSLVNQKTFLEDSSGQQWRITISNLDGSLAFEQGWSSFVEDHGLKVGDFLVFNYILESGFVVKIFNATGCEKLDFSENTNACRRTRFNGNSTGRHHQCCKTDEGSMNKQSSSTSIVSASDAEIGQSQSELKNVEETVKVPENIFKNENSSGMTTHVSKPEYMEEPYFLINRDLGDKQGDDRSPLFDLFSLEMANNSSGANVANKAFIKDAKFFHTVKSQTETCLVVKDPVAKVVTTLARNEENVSYMPNGGITKCLVPEGLESVSQKIQGAVSPEERTLLIDDCPSAKQKSKATPEFWDVPTAGEMPDCQCGLVKEEPVKMTPDLCSHQKITGEKMTGEIIGLVKEEPVKMTPDLCSRKKMTQEIWDEIKGEHGQNSGTTVRAKDNVLRVVKSEPVDSVGISSPIKTRLSCLVTTENQSYLELPRCLPSSCRGLSRIGRKVVFLQDPAMRLWPVLYHETSGFKILSSGWEAFSKANNVQPGDECVFLLVSEPESLYGVRIARRKR</sequence>
<dbReference type="PANTHER" id="PTHR31920">
    <property type="entry name" value="B3 DOMAIN-CONTAINING"/>
    <property type="match status" value="1"/>
</dbReference>
<dbReference type="AlphaFoldDB" id="A0A6A1VZ16"/>
<evidence type="ECO:0000256" key="4">
    <source>
        <dbReference type="ARBA" id="ARBA00023163"/>
    </source>
</evidence>
<evidence type="ECO:0000259" key="7">
    <source>
        <dbReference type="PROSITE" id="PS50863"/>
    </source>
</evidence>
<evidence type="ECO:0000256" key="3">
    <source>
        <dbReference type="ARBA" id="ARBA00023125"/>
    </source>
</evidence>
<name>A0A6A1VZ16_9ROSI</name>
<evidence type="ECO:0000256" key="5">
    <source>
        <dbReference type="ARBA" id="ARBA00023242"/>
    </source>
</evidence>
<keyword evidence="3" id="KW-0238">DNA-binding</keyword>
<proteinExistence type="predicted"/>
<feature type="domain" description="TF-B3" evidence="7">
    <location>
        <begin position="461"/>
        <end position="559"/>
    </location>
</feature>
<protein>
    <recommendedName>
        <fullName evidence="7">TF-B3 domain-containing protein</fullName>
    </recommendedName>
</protein>
<dbReference type="EMBL" id="RXIC02000022">
    <property type="protein sequence ID" value="KAB1217296.1"/>
    <property type="molecule type" value="Genomic_DNA"/>
</dbReference>
<dbReference type="PANTHER" id="PTHR31920:SF112">
    <property type="entry name" value="TF-B3 DOMAIN-CONTAINING PROTEIN"/>
    <property type="match status" value="1"/>
</dbReference>
<keyword evidence="4" id="KW-0804">Transcription</keyword>
<dbReference type="Pfam" id="PF02362">
    <property type="entry name" value="B3"/>
    <property type="match status" value="2"/>
</dbReference>
<dbReference type="Gene3D" id="2.40.330.10">
    <property type="entry name" value="DNA-binding pseudobarrel domain"/>
    <property type="match status" value="2"/>
</dbReference>
<dbReference type="GO" id="GO:0003677">
    <property type="term" value="F:DNA binding"/>
    <property type="evidence" value="ECO:0007669"/>
    <property type="project" value="UniProtKB-KW"/>
</dbReference>
<dbReference type="SUPFAM" id="SSF101936">
    <property type="entry name" value="DNA-binding pseudobarrel domain"/>
    <property type="match status" value="2"/>
</dbReference>
<keyword evidence="9" id="KW-1185">Reference proteome</keyword>
<evidence type="ECO:0000256" key="1">
    <source>
        <dbReference type="ARBA" id="ARBA00004123"/>
    </source>
</evidence>
<evidence type="ECO:0000256" key="2">
    <source>
        <dbReference type="ARBA" id="ARBA00023015"/>
    </source>
</evidence>
<evidence type="ECO:0000256" key="6">
    <source>
        <dbReference type="SAM" id="MobiDB-lite"/>
    </source>
</evidence>
<dbReference type="Proteomes" id="UP000516437">
    <property type="component" value="Chromosome 4"/>
</dbReference>
<dbReference type="InterPro" id="IPR015300">
    <property type="entry name" value="DNA-bd_pseudobarrel_sf"/>
</dbReference>
<feature type="region of interest" description="Disordered" evidence="6">
    <location>
        <begin position="141"/>
        <end position="167"/>
    </location>
</feature>
<reference evidence="8 9" key="1">
    <citation type="journal article" date="2019" name="Plant Biotechnol. J.">
        <title>The red bayberry genome and genetic basis of sex determination.</title>
        <authorList>
            <person name="Jia H.M."/>
            <person name="Jia H.J."/>
            <person name="Cai Q.L."/>
            <person name="Wang Y."/>
            <person name="Zhao H.B."/>
            <person name="Yang W.F."/>
            <person name="Wang G.Y."/>
            <person name="Li Y.H."/>
            <person name="Zhan D.L."/>
            <person name="Shen Y.T."/>
            <person name="Niu Q.F."/>
            <person name="Chang L."/>
            <person name="Qiu J."/>
            <person name="Zhao L."/>
            <person name="Xie H.B."/>
            <person name="Fu W.Y."/>
            <person name="Jin J."/>
            <person name="Li X.W."/>
            <person name="Jiao Y."/>
            <person name="Zhou C.C."/>
            <person name="Tu T."/>
            <person name="Chai C.Y."/>
            <person name="Gao J.L."/>
            <person name="Fan L.J."/>
            <person name="van de Weg E."/>
            <person name="Wang J.Y."/>
            <person name="Gao Z.S."/>
        </authorList>
    </citation>
    <scope>NUCLEOTIDE SEQUENCE [LARGE SCALE GENOMIC DNA]</scope>
    <source>
        <tissue evidence="8">Leaves</tissue>
    </source>
</reference>
<accession>A0A6A1VZ16</accession>